<protein>
    <submittedName>
        <fullName evidence="1">Uncharacterized protein</fullName>
    </submittedName>
</protein>
<evidence type="ECO:0000313" key="1">
    <source>
        <dbReference type="EMBL" id="KAA5803898.1"/>
    </source>
</evidence>
<reference evidence="1 2" key="1">
    <citation type="submission" date="2019-09" db="EMBL/GenBank/DDBJ databases">
        <authorList>
            <person name="Kevbrin V."/>
            <person name="Grouzdev D.S."/>
        </authorList>
    </citation>
    <scope>NUCLEOTIDE SEQUENCE [LARGE SCALE GENOMIC DNA]</scope>
    <source>
        <strain evidence="1 2">G-192</strain>
    </source>
</reference>
<name>A0A5M6ZL06_9PROT</name>
<dbReference type="Proteomes" id="UP000325122">
    <property type="component" value="Unassembled WGS sequence"/>
</dbReference>
<dbReference type="RefSeq" id="WP_150023165.1">
    <property type="nucleotide sequence ID" value="NZ_VWOJ01000002.1"/>
</dbReference>
<proteinExistence type="predicted"/>
<keyword evidence="2" id="KW-1185">Reference proteome</keyword>
<organism evidence="1 2">
    <name type="scientific">Alkalicaulis satelles</name>
    <dbReference type="NCBI Taxonomy" id="2609175"/>
    <lineage>
        <taxon>Bacteria</taxon>
        <taxon>Pseudomonadati</taxon>
        <taxon>Pseudomonadota</taxon>
        <taxon>Alphaproteobacteria</taxon>
        <taxon>Maricaulales</taxon>
        <taxon>Maricaulaceae</taxon>
        <taxon>Alkalicaulis</taxon>
    </lineage>
</organism>
<evidence type="ECO:0000313" key="2">
    <source>
        <dbReference type="Proteomes" id="UP000325122"/>
    </source>
</evidence>
<dbReference type="EMBL" id="VWOJ01000002">
    <property type="protein sequence ID" value="KAA5803898.1"/>
    <property type="molecule type" value="Genomic_DNA"/>
</dbReference>
<dbReference type="AlphaFoldDB" id="A0A5M6ZL06"/>
<comment type="caution">
    <text evidence="1">The sequence shown here is derived from an EMBL/GenBank/DDBJ whole genome shotgun (WGS) entry which is preliminary data.</text>
</comment>
<sequence>MAGRDIHFEVFVKKHRKASWTLAEALHDRDAALKLARELKDKSPQGSVRVVREVWSAEEGAFRGGAIFEAGPERFSASDEKTGEASLPCVTPSDFFGASARDTIRRVLSGWLERRQVCPLELLSRPDLIEDLDGSETDLQHAVQKVAIARAQSSDASVQAYVKLLNALVERATTEARREIKAGKAPPKANSFAELTDKILAEGGPEKRMRRAIADRLADARDISAKTVLLLDMLEDLPAAPEARAFALAQADAFLAEMLSFESAVNALTGPGPDAGAHVERLTGLYEAKPAHPDLASAPDEARRLAARFAARELPDAKGQIASRILSLLRSPKRLRPDSVMREIELSRKLAQRLIMVSGPDLHPDALVEAFTSRSGRLLAPEAVEEALEGCMGPPEAFDRLFAMEDNIVGETNKKKLASYIRARLKTPGVETWFLRGPGQPLERLSRLTQLQARALKGSFPESDKAELVEAFDALGLQILDETKILARVDESGRPALDRAAALLKLAASGVLPLGRCRQDAQGRAMRALSSEMGRTEAASPDARPKLAQIQSLLAGGEAA</sequence>
<gene>
    <name evidence="1" type="ORF">F1654_08870</name>
</gene>
<accession>A0A5M6ZL06</accession>